<dbReference type="EMBL" id="JAKOGI010000056">
    <property type="protein sequence ID" value="KAJ8446443.1"/>
    <property type="molecule type" value="Genomic_DNA"/>
</dbReference>
<dbReference type="GO" id="GO:0005741">
    <property type="term" value="C:mitochondrial outer membrane"/>
    <property type="evidence" value="ECO:0007669"/>
    <property type="project" value="UniProtKB-SubCell"/>
</dbReference>
<organism evidence="9 10">
    <name type="scientific">Carnegiea gigantea</name>
    <dbReference type="NCBI Taxonomy" id="171969"/>
    <lineage>
        <taxon>Eukaryota</taxon>
        <taxon>Viridiplantae</taxon>
        <taxon>Streptophyta</taxon>
        <taxon>Embryophyta</taxon>
        <taxon>Tracheophyta</taxon>
        <taxon>Spermatophyta</taxon>
        <taxon>Magnoliopsida</taxon>
        <taxon>eudicotyledons</taxon>
        <taxon>Gunneridae</taxon>
        <taxon>Pentapetalae</taxon>
        <taxon>Caryophyllales</taxon>
        <taxon>Cactineae</taxon>
        <taxon>Cactaceae</taxon>
        <taxon>Cactoideae</taxon>
        <taxon>Echinocereeae</taxon>
        <taxon>Carnegiea</taxon>
    </lineage>
</organism>
<dbReference type="OrthoDB" id="10254455at2759"/>
<dbReference type="InterPro" id="IPR051701">
    <property type="entry name" value="Mito_OM_Translocase_MSP1"/>
</dbReference>
<evidence type="ECO:0000313" key="9">
    <source>
        <dbReference type="EMBL" id="KAJ8446443.1"/>
    </source>
</evidence>
<dbReference type="Proteomes" id="UP001153076">
    <property type="component" value="Unassembled WGS sequence"/>
</dbReference>
<dbReference type="SUPFAM" id="SSF52540">
    <property type="entry name" value="P-loop containing nucleoside triphosphate hydrolases"/>
    <property type="match status" value="1"/>
</dbReference>
<keyword evidence="7" id="KW-1133">Transmembrane helix</keyword>
<dbReference type="Pfam" id="PF00004">
    <property type="entry name" value="AAA"/>
    <property type="match status" value="1"/>
</dbReference>
<evidence type="ECO:0000256" key="5">
    <source>
        <dbReference type="ARBA" id="ARBA00023128"/>
    </source>
</evidence>
<keyword evidence="3" id="KW-1000">Mitochondrion outer membrane</keyword>
<keyword evidence="2 6" id="KW-0547">Nucleotide-binding</keyword>
<evidence type="ECO:0000256" key="6">
    <source>
        <dbReference type="RuleBase" id="RU003651"/>
    </source>
</evidence>
<evidence type="ECO:0000259" key="8">
    <source>
        <dbReference type="SMART" id="SM00382"/>
    </source>
</evidence>
<evidence type="ECO:0000313" key="10">
    <source>
        <dbReference type="Proteomes" id="UP001153076"/>
    </source>
</evidence>
<feature type="domain" description="AAA+ ATPase" evidence="8">
    <location>
        <begin position="117"/>
        <end position="269"/>
    </location>
</feature>
<evidence type="ECO:0000256" key="1">
    <source>
        <dbReference type="ARBA" id="ARBA00004572"/>
    </source>
</evidence>
<keyword evidence="7" id="KW-0472">Membrane</keyword>
<evidence type="ECO:0000256" key="2">
    <source>
        <dbReference type="ARBA" id="ARBA00022741"/>
    </source>
</evidence>
<dbReference type="Gene3D" id="3.40.50.300">
    <property type="entry name" value="P-loop containing nucleotide triphosphate hydrolases"/>
    <property type="match status" value="1"/>
</dbReference>
<dbReference type="PANTHER" id="PTHR45644:SF3">
    <property type="entry name" value="FI08533P-RELATED"/>
    <property type="match status" value="1"/>
</dbReference>
<proteinExistence type="inferred from homology"/>
<comment type="subcellular location">
    <subcellularLocation>
        <location evidence="1">Mitochondrion outer membrane</location>
        <topology evidence="1">Single-pass membrane protein</topology>
    </subcellularLocation>
</comment>
<dbReference type="GO" id="GO:0005524">
    <property type="term" value="F:ATP binding"/>
    <property type="evidence" value="ECO:0007669"/>
    <property type="project" value="UniProtKB-KW"/>
</dbReference>
<dbReference type="Pfam" id="PF17862">
    <property type="entry name" value="AAA_lid_3"/>
    <property type="match status" value="1"/>
</dbReference>
<gene>
    <name evidence="9" type="ORF">Cgig2_019336</name>
</gene>
<dbReference type="GO" id="GO:0016887">
    <property type="term" value="F:ATP hydrolysis activity"/>
    <property type="evidence" value="ECO:0007669"/>
    <property type="project" value="InterPro"/>
</dbReference>
<dbReference type="InterPro" id="IPR003593">
    <property type="entry name" value="AAA+_ATPase"/>
</dbReference>
<keyword evidence="10" id="KW-1185">Reference proteome</keyword>
<dbReference type="PROSITE" id="PS51257">
    <property type="entry name" value="PROKAR_LIPOPROTEIN"/>
    <property type="match status" value="1"/>
</dbReference>
<accession>A0A9Q1QKX3</accession>
<comment type="similarity">
    <text evidence="6">Belongs to the AAA ATPase family.</text>
</comment>
<evidence type="ECO:0000256" key="4">
    <source>
        <dbReference type="ARBA" id="ARBA00022840"/>
    </source>
</evidence>
<dbReference type="FunFam" id="3.40.50.300:FF:000538">
    <property type="entry name" value="ATPase family AAA domain-containing protein 1"/>
    <property type="match status" value="1"/>
</dbReference>
<protein>
    <recommendedName>
        <fullName evidence="8">AAA+ ATPase domain-containing protein</fullName>
    </recommendedName>
</protein>
<reference evidence="9" key="1">
    <citation type="submission" date="2022-04" db="EMBL/GenBank/DDBJ databases">
        <title>Carnegiea gigantea Genome sequencing and assembly v2.</title>
        <authorList>
            <person name="Copetti D."/>
            <person name="Sanderson M.J."/>
            <person name="Burquez A."/>
            <person name="Wojciechowski M.F."/>
        </authorList>
    </citation>
    <scope>NUCLEOTIDE SEQUENCE</scope>
    <source>
        <strain evidence="9">SGP5-SGP5p</strain>
        <tissue evidence="9">Aerial part</tissue>
    </source>
</reference>
<comment type="caution">
    <text evidence="9">The sequence shown here is derived from an EMBL/GenBank/DDBJ whole genome shotgun (WGS) entry which is preliminary data.</text>
</comment>
<feature type="transmembrane region" description="Helical" evidence="7">
    <location>
        <begin position="12"/>
        <end position="33"/>
    </location>
</feature>
<dbReference type="AlphaFoldDB" id="A0A9Q1QKX3"/>
<evidence type="ECO:0000256" key="7">
    <source>
        <dbReference type="SAM" id="Phobius"/>
    </source>
</evidence>
<dbReference type="InterPro" id="IPR003960">
    <property type="entry name" value="ATPase_AAA_CS"/>
</dbReference>
<evidence type="ECO:0000256" key="3">
    <source>
        <dbReference type="ARBA" id="ARBA00022787"/>
    </source>
</evidence>
<keyword evidence="7" id="KW-0812">Transmembrane</keyword>
<dbReference type="Gene3D" id="1.10.8.60">
    <property type="match status" value="1"/>
</dbReference>
<dbReference type="InterPro" id="IPR041569">
    <property type="entry name" value="AAA_lid_3"/>
</dbReference>
<dbReference type="InterPro" id="IPR027417">
    <property type="entry name" value="P-loop_NTPase"/>
</dbReference>
<dbReference type="PANTHER" id="PTHR45644">
    <property type="entry name" value="AAA ATPASE, PUTATIVE (AFU_ORTHOLOGUE AFUA_2G12920)-RELATED-RELATED"/>
    <property type="match status" value="1"/>
</dbReference>
<name>A0A9Q1QKX3_9CARY</name>
<dbReference type="SMART" id="SM00382">
    <property type="entry name" value="AAA"/>
    <property type="match status" value="1"/>
</dbReference>
<keyword evidence="4 6" id="KW-0067">ATP-binding</keyword>
<keyword evidence="5" id="KW-0496">Mitochondrion</keyword>
<dbReference type="InterPro" id="IPR003959">
    <property type="entry name" value="ATPase_AAA_core"/>
</dbReference>
<dbReference type="PROSITE" id="PS00674">
    <property type="entry name" value="AAA"/>
    <property type="match status" value="1"/>
</dbReference>
<sequence length="408" mass="45598">MGASDTKFLQELVLYAASAALSCLVLFAGLRHLDPNREATKKALEHKKEIAKRLGRPLIQTNPYEDVIACDVINPDHIDVEFNSIGGLESIKQALFELVILPLRRPELFSYGKLLGPQKGVLLYGPPGTGKTMLAKAIAKESGAVFINVRISNLMSKWFGDAQKLAVLDIEIDMFSKIFAAVAAVFSLAYKLQPAIIFIDEVDSFLGQRKNSDHEAMTNMKTEFMALWDGFTTDQNARVMVLAATNRPSELDEAILRRFSQAFEIGMPDQRERAEILKVILKGERVEDEIDFDFIASLCDGYTGSDLHELCKKAAYLPIREILDAEKSGKPYDAPRPLKQSDLEKVLATSKKTKVAAHEYMRLMQQSSSWPVQREGGEDYPVHSAINELSKLVVSQILNMQTDNQQEE</sequence>